<dbReference type="InterPro" id="IPR036787">
    <property type="entry name" value="T_IF-3_N_sf"/>
</dbReference>
<dbReference type="Gene3D" id="3.30.110.10">
    <property type="entry name" value="Translation initiation factor 3 (IF-3), C-terminal domain"/>
    <property type="match status" value="1"/>
</dbReference>
<evidence type="ECO:0000259" key="5">
    <source>
        <dbReference type="Pfam" id="PF05198"/>
    </source>
</evidence>
<accession>A0A9Q9AQ10</accession>
<dbReference type="InterPro" id="IPR001288">
    <property type="entry name" value="Translation_initiation_fac_3"/>
</dbReference>
<evidence type="ECO:0000256" key="1">
    <source>
        <dbReference type="ARBA" id="ARBA00005439"/>
    </source>
</evidence>
<sequence>MSRIRHTSSTVQALYQVFVVPALLQSSASRTLPKQLPASSLTRSQPRLARPFSSTTSCLAKTRVAEERTQKWNEEISARIIQLVDPETNKLSEPVTKFDILNSLDQKTHRLVQLSPDQPGNRSFVPACKIVSKKETYEAEKRAKEAAKEKKRVQKVVSGEGLKTLELNWAIDQNDLGHRINRIKEFLGEGRRVEVVLAAKKRGRKASKEECELVLERIQDAVKEVEGARQRDAMSGKLGGFVTMTFQGRPVKVGSTVTNGEEGGENEVDEKKRRKKWDKSDKGAVEKMEAGATVSEAK</sequence>
<feature type="region of interest" description="Disordered" evidence="4">
    <location>
        <begin position="252"/>
        <end position="298"/>
    </location>
</feature>
<dbReference type="Proteomes" id="UP001056384">
    <property type="component" value="Chromosome 5"/>
</dbReference>
<reference evidence="6" key="1">
    <citation type="submission" date="2022-06" db="EMBL/GenBank/DDBJ databases">
        <title>Complete genome sequences of two strains of the flax pathogen Septoria linicola.</title>
        <authorList>
            <person name="Lapalu N."/>
            <person name="Simon A."/>
            <person name="Demenou B."/>
            <person name="Paumier D."/>
            <person name="Guillot M.-P."/>
            <person name="Gout L."/>
            <person name="Valade R."/>
        </authorList>
    </citation>
    <scope>NUCLEOTIDE SEQUENCE</scope>
    <source>
        <strain evidence="6">SE15195</strain>
    </source>
</reference>
<dbReference type="GO" id="GO:0005739">
    <property type="term" value="C:mitochondrion"/>
    <property type="evidence" value="ECO:0007669"/>
    <property type="project" value="TreeGrafter"/>
</dbReference>
<dbReference type="Gene3D" id="3.10.20.80">
    <property type="entry name" value="Translation initiation factor 3 (IF-3), N-terminal domain"/>
    <property type="match status" value="1"/>
</dbReference>
<keyword evidence="7" id="KW-1185">Reference proteome</keyword>
<evidence type="ECO:0000313" key="6">
    <source>
        <dbReference type="EMBL" id="USW53344.1"/>
    </source>
</evidence>
<keyword evidence="3" id="KW-0648">Protein biosynthesis</keyword>
<dbReference type="GO" id="GO:0070124">
    <property type="term" value="P:mitochondrial translational initiation"/>
    <property type="evidence" value="ECO:0007669"/>
    <property type="project" value="TreeGrafter"/>
</dbReference>
<feature type="compositionally biased region" description="Basic and acidic residues" evidence="4">
    <location>
        <begin position="278"/>
        <end position="289"/>
    </location>
</feature>
<comment type="similarity">
    <text evidence="1">Belongs to the IF-3 family.</text>
</comment>
<dbReference type="GO" id="GO:0043022">
    <property type="term" value="F:ribosome binding"/>
    <property type="evidence" value="ECO:0007669"/>
    <property type="project" value="TreeGrafter"/>
</dbReference>
<evidence type="ECO:0000313" key="7">
    <source>
        <dbReference type="Proteomes" id="UP001056384"/>
    </source>
</evidence>
<evidence type="ECO:0000256" key="4">
    <source>
        <dbReference type="SAM" id="MobiDB-lite"/>
    </source>
</evidence>
<dbReference type="OrthoDB" id="21573at2759"/>
<dbReference type="AlphaFoldDB" id="A0A9Q9AQ10"/>
<dbReference type="Pfam" id="PF05198">
    <property type="entry name" value="IF3_N"/>
    <property type="match status" value="1"/>
</dbReference>
<dbReference type="PANTHER" id="PTHR10938:SF0">
    <property type="entry name" value="TRANSLATION INITIATION FACTOR IF-3, MITOCHONDRIAL"/>
    <property type="match status" value="1"/>
</dbReference>
<protein>
    <submittedName>
        <fullName evidence="6">Translation initiation factor 3</fullName>
    </submittedName>
</protein>
<dbReference type="GO" id="GO:0003743">
    <property type="term" value="F:translation initiation factor activity"/>
    <property type="evidence" value="ECO:0007669"/>
    <property type="project" value="UniProtKB-KW"/>
</dbReference>
<organism evidence="6 7">
    <name type="scientific">Septoria linicola</name>
    <dbReference type="NCBI Taxonomy" id="215465"/>
    <lineage>
        <taxon>Eukaryota</taxon>
        <taxon>Fungi</taxon>
        <taxon>Dikarya</taxon>
        <taxon>Ascomycota</taxon>
        <taxon>Pezizomycotina</taxon>
        <taxon>Dothideomycetes</taxon>
        <taxon>Dothideomycetidae</taxon>
        <taxon>Mycosphaerellales</taxon>
        <taxon>Mycosphaerellaceae</taxon>
        <taxon>Septoria</taxon>
    </lineage>
</organism>
<gene>
    <name evidence="6" type="ORF">Slin15195_G066630</name>
</gene>
<feature type="domain" description="Translation initiation factor 3 N-terminal" evidence="5">
    <location>
        <begin position="73"/>
        <end position="146"/>
    </location>
</feature>
<evidence type="ECO:0000256" key="2">
    <source>
        <dbReference type="ARBA" id="ARBA00022540"/>
    </source>
</evidence>
<dbReference type="GO" id="GO:0032790">
    <property type="term" value="P:ribosome disassembly"/>
    <property type="evidence" value="ECO:0007669"/>
    <property type="project" value="TreeGrafter"/>
</dbReference>
<dbReference type="EMBL" id="CP099422">
    <property type="protein sequence ID" value="USW53344.1"/>
    <property type="molecule type" value="Genomic_DNA"/>
</dbReference>
<name>A0A9Q9AQ10_9PEZI</name>
<dbReference type="FunFam" id="3.30.110.10:FF:000006">
    <property type="entry name" value="Probable translation initiation factor, mitochondrial"/>
    <property type="match status" value="1"/>
</dbReference>
<dbReference type="InterPro" id="IPR036788">
    <property type="entry name" value="T_IF-3_C_sf"/>
</dbReference>
<dbReference type="InterPro" id="IPR019814">
    <property type="entry name" value="Translation_initiation_fac_3_N"/>
</dbReference>
<evidence type="ECO:0000256" key="3">
    <source>
        <dbReference type="ARBA" id="ARBA00022917"/>
    </source>
</evidence>
<proteinExistence type="inferred from homology"/>
<dbReference type="PANTHER" id="PTHR10938">
    <property type="entry name" value="TRANSLATION INITIATION FACTOR IF-3"/>
    <property type="match status" value="1"/>
</dbReference>
<keyword evidence="2 6" id="KW-0396">Initiation factor</keyword>
<dbReference type="SUPFAM" id="SSF55200">
    <property type="entry name" value="Translation initiation factor IF3, C-terminal domain"/>
    <property type="match status" value="1"/>
</dbReference>